<keyword evidence="26" id="KW-1185">Reference proteome</keyword>
<comment type="subcellular location">
    <subcellularLocation>
        <location evidence="1">Cell membrane</location>
        <topology evidence="1">Single-pass membrane protein</topology>
    </subcellularLocation>
</comment>
<evidence type="ECO:0000256" key="8">
    <source>
        <dbReference type="ARBA" id="ARBA00022679"/>
    </source>
</evidence>
<organism evidence="25 26">
    <name type="scientific">Urochloa decumbens</name>
    <dbReference type="NCBI Taxonomy" id="240449"/>
    <lineage>
        <taxon>Eukaryota</taxon>
        <taxon>Viridiplantae</taxon>
        <taxon>Streptophyta</taxon>
        <taxon>Embryophyta</taxon>
        <taxon>Tracheophyta</taxon>
        <taxon>Spermatophyta</taxon>
        <taxon>Magnoliopsida</taxon>
        <taxon>Liliopsida</taxon>
        <taxon>Poales</taxon>
        <taxon>Poaceae</taxon>
        <taxon>PACMAD clade</taxon>
        <taxon>Panicoideae</taxon>
        <taxon>Panicodae</taxon>
        <taxon>Paniceae</taxon>
        <taxon>Melinidinae</taxon>
        <taxon>Urochloa</taxon>
    </lineage>
</organism>
<dbReference type="AlphaFoldDB" id="A0ABC9ARA3"/>
<evidence type="ECO:0000256" key="9">
    <source>
        <dbReference type="ARBA" id="ARBA00022692"/>
    </source>
</evidence>
<dbReference type="GO" id="GO:0004674">
    <property type="term" value="F:protein serine/threonine kinase activity"/>
    <property type="evidence" value="ECO:0007669"/>
    <property type="project" value="UniProtKB-KW"/>
</dbReference>
<dbReference type="Proteomes" id="UP001497457">
    <property type="component" value="Chromosome 22rd"/>
</dbReference>
<keyword evidence="16 22" id="KW-0472">Membrane</keyword>
<proteinExistence type="inferred from homology"/>
<evidence type="ECO:0000256" key="2">
    <source>
        <dbReference type="ARBA" id="ARBA00008684"/>
    </source>
</evidence>
<feature type="transmembrane region" description="Helical" evidence="22">
    <location>
        <begin position="583"/>
        <end position="605"/>
    </location>
</feature>
<dbReference type="FunFam" id="1.10.510.10:FF:000358">
    <property type="entry name" value="Putative leucine-rich repeat receptor-like serine/threonine-protein kinase"/>
    <property type="match status" value="1"/>
</dbReference>
<feature type="chain" id="PRO_5044886847" description="non-specific serine/threonine protein kinase" evidence="23">
    <location>
        <begin position="30"/>
        <end position="936"/>
    </location>
</feature>
<evidence type="ECO:0000256" key="16">
    <source>
        <dbReference type="ARBA" id="ARBA00023136"/>
    </source>
</evidence>
<dbReference type="InterPro" id="IPR011009">
    <property type="entry name" value="Kinase-like_dom_sf"/>
</dbReference>
<feature type="signal peptide" evidence="23">
    <location>
        <begin position="1"/>
        <end position="29"/>
    </location>
</feature>
<evidence type="ECO:0000256" key="10">
    <source>
        <dbReference type="ARBA" id="ARBA00022729"/>
    </source>
</evidence>
<feature type="binding site" evidence="21">
    <location>
        <position position="672"/>
    </location>
    <ligand>
        <name>ATP</name>
        <dbReference type="ChEBI" id="CHEBI:30616"/>
    </ligand>
</feature>
<dbReference type="Pfam" id="PF00069">
    <property type="entry name" value="Pkinase"/>
    <property type="match status" value="1"/>
</dbReference>
<evidence type="ECO:0000256" key="12">
    <source>
        <dbReference type="ARBA" id="ARBA00022741"/>
    </source>
</evidence>
<dbReference type="PROSITE" id="PS50011">
    <property type="entry name" value="PROTEIN_KINASE_DOM"/>
    <property type="match status" value="1"/>
</dbReference>
<keyword evidence="17" id="KW-0675">Receptor</keyword>
<dbReference type="SUPFAM" id="SSF56112">
    <property type="entry name" value="Protein kinase-like (PK-like)"/>
    <property type="match status" value="1"/>
</dbReference>
<evidence type="ECO:0000256" key="4">
    <source>
        <dbReference type="ARBA" id="ARBA00022475"/>
    </source>
</evidence>
<evidence type="ECO:0000313" key="25">
    <source>
        <dbReference type="EMBL" id="CAL4982536.1"/>
    </source>
</evidence>
<accession>A0ABC9ARA3</accession>
<dbReference type="InterPro" id="IPR000719">
    <property type="entry name" value="Prot_kinase_dom"/>
</dbReference>
<keyword evidence="7" id="KW-0433">Leucine-rich repeat</keyword>
<evidence type="ECO:0000256" key="5">
    <source>
        <dbReference type="ARBA" id="ARBA00022527"/>
    </source>
</evidence>
<dbReference type="EC" id="2.7.11.1" evidence="3"/>
<dbReference type="PANTHER" id="PTHR48053">
    <property type="entry name" value="LEUCINE RICH REPEAT FAMILY PROTEIN, EXPRESSED"/>
    <property type="match status" value="1"/>
</dbReference>
<dbReference type="SUPFAM" id="SSF52058">
    <property type="entry name" value="L domain-like"/>
    <property type="match status" value="1"/>
</dbReference>
<dbReference type="Gene3D" id="3.30.200.20">
    <property type="entry name" value="Phosphorylase Kinase, domain 1"/>
    <property type="match status" value="1"/>
</dbReference>
<evidence type="ECO:0000256" key="13">
    <source>
        <dbReference type="ARBA" id="ARBA00022777"/>
    </source>
</evidence>
<name>A0ABC9ARA3_9POAL</name>
<protein>
    <recommendedName>
        <fullName evidence="3">non-specific serine/threonine protein kinase</fullName>
        <ecNumber evidence="3">2.7.11.1</ecNumber>
    </recommendedName>
</protein>
<dbReference type="SUPFAM" id="SSF52047">
    <property type="entry name" value="RNI-like"/>
    <property type="match status" value="1"/>
</dbReference>
<evidence type="ECO:0000256" key="7">
    <source>
        <dbReference type="ARBA" id="ARBA00022614"/>
    </source>
</evidence>
<evidence type="ECO:0000256" key="20">
    <source>
        <dbReference type="ARBA" id="ARBA00048679"/>
    </source>
</evidence>
<evidence type="ECO:0000259" key="24">
    <source>
        <dbReference type="PROSITE" id="PS50011"/>
    </source>
</evidence>
<keyword evidence="18" id="KW-0325">Glycoprotein</keyword>
<gene>
    <name evidence="25" type="ORF">URODEC1_LOCUS56665</name>
</gene>
<dbReference type="Pfam" id="PF13855">
    <property type="entry name" value="LRR_8"/>
    <property type="match status" value="3"/>
</dbReference>
<comment type="catalytic activity">
    <reaction evidence="19">
        <text>L-threonyl-[protein] + ATP = O-phospho-L-threonyl-[protein] + ADP + H(+)</text>
        <dbReference type="Rhea" id="RHEA:46608"/>
        <dbReference type="Rhea" id="RHEA-COMP:11060"/>
        <dbReference type="Rhea" id="RHEA-COMP:11605"/>
        <dbReference type="ChEBI" id="CHEBI:15378"/>
        <dbReference type="ChEBI" id="CHEBI:30013"/>
        <dbReference type="ChEBI" id="CHEBI:30616"/>
        <dbReference type="ChEBI" id="CHEBI:61977"/>
        <dbReference type="ChEBI" id="CHEBI:456216"/>
        <dbReference type="EC" id="2.7.11.1"/>
    </reaction>
</comment>
<evidence type="ECO:0000256" key="17">
    <source>
        <dbReference type="ARBA" id="ARBA00023170"/>
    </source>
</evidence>
<dbReference type="InterPro" id="IPR008271">
    <property type="entry name" value="Ser/Thr_kinase_AS"/>
</dbReference>
<evidence type="ECO:0000256" key="15">
    <source>
        <dbReference type="ARBA" id="ARBA00022989"/>
    </source>
</evidence>
<keyword evidence="11" id="KW-0677">Repeat</keyword>
<dbReference type="SMART" id="SM00369">
    <property type="entry name" value="LRR_TYP"/>
    <property type="match status" value="8"/>
</dbReference>
<dbReference type="InterPro" id="IPR051716">
    <property type="entry name" value="Plant_RL_S/T_kinase"/>
</dbReference>
<evidence type="ECO:0000256" key="19">
    <source>
        <dbReference type="ARBA" id="ARBA00047899"/>
    </source>
</evidence>
<dbReference type="FunFam" id="3.80.10.10:FF:000400">
    <property type="entry name" value="Nuclear pore complex protein NUP107"/>
    <property type="match status" value="1"/>
</dbReference>
<keyword evidence="9 22" id="KW-0812">Transmembrane</keyword>
<dbReference type="EMBL" id="OZ075132">
    <property type="protein sequence ID" value="CAL4982536.1"/>
    <property type="molecule type" value="Genomic_DNA"/>
</dbReference>
<dbReference type="PROSITE" id="PS00107">
    <property type="entry name" value="PROTEIN_KINASE_ATP"/>
    <property type="match status" value="1"/>
</dbReference>
<evidence type="ECO:0000313" key="26">
    <source>
        <dbReference type="Proteomes" id="UP001497457"/>
    </source>
</evidence>
<evidence type="ECO:0000256" key="22">
    <source>
        <dbReference type="SAM" id="Phobius"/>
    </source>
</evidence>
<dbReference type="PANTHER" id="PTHR48053:SF47">
    <property type="entry name" value="RECEPTOR KINASE-LIKE PROTEIN XA21"/>
    <property type="match status" value="1"/>
</dbReference>
<evidence type="ECO:0000256" key="6">
    <source>
        <dbReference type="ARBA" id="ARBA00022553"/>
    </source>
</evidence>
<evidence type="ECO:0000256" key="23">
    <source>
        <dbReference type="SAM" id="SignalP"/>
    </source>
</evidence>
<evidence type="ECO:0000256" key="14">
    <source>
        <dbReference type="ARBA" id="ARBA00022840"/>
    </source>
</evidence>
<evidence type="ECO:0000256" key="1">
    <source>
        <dbReference type="ARBA" id="ARBA00004162"/>
    </source>
</evidence>
<keyword evidence="14 21" id="KW-0067">ATP-binding</keyword>
<dbReference type="SMART" id="SM00220">
    <property type="entry name" value="S_TKc"/>
    <property type="match status" value="1"/>
</dbReference>
<comment type="similarity">
    <text evidence="2">Belongs to the protein kinase superfamily. Ser/Thr protein kinase family.</text>
</comment>
<keyword evidence="12 21" id="KW-0547">Nucleotide-binding</keyword>
<keyword evidence="15 22" id="KW-1133">Transmembrane helix</keyword>
<dbReference type="PROSITE" id="PS00108">
    <property type="entry name" value="PROTEIN_KINASE_ST"/>
    <property type="match status" value="1"/>
</dbReference>
<dbReference type="InterPro" id="IPR013210">
    <property type="entry name" value="LRR_N_plant-typ"/>
</dbReference>
<keyword evidence="10 23" id="KW-0732">Signal</keyword>
<reference evidence="25" key="1">
    <citation type="submission" date="2024-10" db="EMBL/GenBank/DDBJ databases">
        <authorList>
            <person name="Ryan C."/>
        </authorList>
    </citation>
    <scope>NUCLEOTIDE SEQUENCE [LARGE SCALE GENOMIC DNA]</scope>
</reference>
<keyword evidence="5" id="KW-0723">Serine/threonine-protein kinase</keyword>
<dbReference type="GO" id="GO:0005524">
    <property type="term" value="F:ATP binding"/>
    <property type="evidence" value="ECO:0007669"/>
    <property type="project" value="UniProtKB-UniRule"/>
</dbReference>
<evidence type="ECO:0000256" key="11">
    <source>
        <dbReference type="ARBA" id="ARBA00022737"/>
    </source>
</evidence>
<dbReference type="InterPro" id="IPR017441">
    <property type="entry name" value="Protein_kinase_ATP_BS"/>
</dbReference>
<feature type="domain" description="Protein kinase" evidence="24">
    <location>
        <begin position="644"/>
        <end position="892"/>
    </location>
</feature>
<evidence type="ECO:0000256" key="18">
    <source>
        <dbReference type="ARBA" id="ARBA00023180"/>
    </source>
</evidence>
<evidence type="ECO:0000256" key="3">
    <source>
        <dbReference type="ARBA" id="ARBA00012513"/>
    </source>
</evidence>
<dbReference type="InterPro" id="IPR032675">
    <property type="entry name" value="LRR_dom_sf"/>
</dbReference>
<dbReference type="Pfam" id="PF00560">
    <property type="entry name" value="LRR_1"/>
    <property type="match status" value="4"/>
</dbReference>
<sequence length="936" mass="102707">MAAASTAMATLVSLAILLPTLLFPAGAFASSPSTSVITNDPGSHTDLVALLAFKAQLADPLGILARSWTINVSFCRWIGISCSRHRQRITALRLVDVPLHGALSPHLGNLSSLVLLNLTRTCITGPIPAELGSLHRLRFLDLWVNGLSGTIPNTIGNLTRLELLRLSENSISGQIPPQLLQSMRNLEWFSLAWNELSGNVPLYLFNNTPSLKHINLENNSLSGPIPAFLGNLSELDYLTLQENQFSGKVPATIGNGIPGLKFLAVSWNNLEGNLEFLSSLTNCRNLQVLDIYNNSFTGGLPDHVGNLSKLLYWFGAGYNKLTGGVPSTLSNLSSLYWINLSNNLLTGEIPESITVMQNLVHFDVSNNDMSGHIPEQIGMLRSLQHLILQRNNFLGSIPDSIGNLSWLERIDLSLNQLSSTIPARFFNLYRLVHLNVSHNCFTGVIPRGLSRLKQMNQMDFSSNYLVGSIPESFGQLRMLTCLNLSHNLFQESIPDSFQELTSLTSLDLSSNTLSGTIPMFIANFNYLTTLNLSFNKLEGKIPEGGVFSNITLQSLIGNAGLCGAPRLGFSPCLRKSDSNSMHIIKFLLLSAATIAFGSIAFFIYLKIKRGHKGKVVQGSLIDPCNFLRYMLVSYHELVRATANFSNDNLLGTGSFGKVFKANLSTGLVVAIKVLDMQLEHAIRSFDAECNALYMARHRNLIRILSTCSNPGFRALVLQYMANGSLETLLHSEGRTHLGFLNRLVVMLDVSMAMQYLHHEHQEVIVHCDLKPSNVLFDEDMTAHVADFGIAKILGDDNSIIIASMPGTLGYIAPEYGSLGKASCKSDVFSYGILLLEVFTGKRPTDPMFVGELSIRQWVRQALPTELASVMDDKLVPDVSCLSDLNAFLLPIFELGLLCSSDSPEQRMSMIDVAVTLKKIKKDYTKSASETMHGVAL</sequence>
<keyword evidence="13" id="KW-0418">Kinase</keyword>
<keyword evidence="4" id="KW-1003">Cell membrane</keyword>
<dbReference type="Gene3D" id="1.10.510.10">
    <property type="entry name" value="Transferase(Phosphotransferase) domain 1"/>
    <property type="match status" value="1"/>
</dbReference>
<dbReference type="Gene3D" id="3.80.10.10">
    <property type="entry name" value="Ribonuclease Inhibitor"/>
    <property type="match status" value="3"/>
</dbReference>
<comment type="catalytic activity">
    <reaction evidence="20">
        <text>L-seryl-[protein] + ATP = O-phospho-L-seryl-[protein] + ADP + H(+)</text>
        <dbReference type="Rhea" id="RHEA:17989"/>
        <dbReference type="Rhea" id="RHEA-COMP:9863"/>
        <dbReference type="Rhea" id="RHEA-COMP:11604"/>
        <dbReference type="ChEBI" id="CHEBI:15378"/>
        <dbReference type="ChEBI" id="CHEBI:29999"/>
        <dbReference type="ChEBI" id="CHEBI:30616"/>
        <dbReference type="ChEBI" id="CHEBI:83421"/>
        <dbReference type="ChEBI" id="CHEBI:456216"/>
        <dbReference type="EC" id="2.7.11.1"/>
    </reaction>
</comment>
<dbReference type="FunFam" id="3.80.10.10:FF:000317">
    <property type="entry name" value="Inactive leucine-rich repeat receptor-like protein kinase"/>
    <property type="match status" value="1"/>
</dbReference>
<keyword evidence="6" id="KW-0597">Phosphoprotein</keyword>
<keyword evidence="8" id="KW-0808">Transferase</keyword>
<dbReference type="FunFam" id="3.30.200.20:FF:000661">
    <property type="entry name" value="Serine-threonine protein kinase plant-type"/>
    <property type="match status" value="1"/>
</dbReference>
<dbReference type="GO" id="GO:0005886">
    <property type="term" value="C:plasma membrane"/>
    <property type="evidence" value="ECO:0007669"/>
    <property type="project" value="UniProtKB-SubCell"/>
</dbReference>
<dbReference type="InterPro" id="IPR003591">
    <property type="entry name" value="Leu-rich_rpt_typical-subtyp"/>
</dbReference>
<dbReference type="Pfam" id="PF08263">
    <property type="entry name" value="LRRNT_2"/>
    <property type="match status" value="1"/>
</dbReference>
<dbReference type="InterPro" id="IPR001611">
    <property type="entry name" value="Leu-rich_rpt"/>
</dbReference>
<evidence type="ECO:0000256" key="21">
    <source>
        <dbReference type="PROSITE-ProRule" id="PRU10141"/>
    </source>
</evidence>